<dbReference type="Proteomes" id="UP000692954">
    <property type="component" value="Unassembled WGS sequence"/>
</dbReference>
<reference evidence="1" key="1">
    <citation type="submission" date="2021-01" db="EMBL/GenBank/DDBJ databases">
        <authorList>
            <consortium name="Genoscope - CEA"/>
            <person name="William W."/>
        </authorList>
    </citation>
    <scope>NUCLEOTIDE SEQUENCE</scope>
</reference>
<evidence type="ECO:0000313" key="1">
    <source>
        <dbReference type="EMBL" id="CAD8130130.1"/>
    </source>
</evidence>
<gene>
    <name evidence="1" type="ORF">PSON_ATCC_30995.1.T2640016</name>
</gene>
<accession>A0A8S1RS41</accession>
<dbReference type="EMBL" id="CAJJDN010000264">
    <property type="protein sequence ID" value="CAD8130130.1"/>
    <property type="molecule type" value="Genomic_DNA"/>
</dbReference>
<dbReference type="AlphaFoldDB" id="A0A8S1RS41"/>
<keyword evidence="2" id="KW-1185">Reference proteome</keyword>
<protein>
    <submittedName>
        <fullName evidence="1">Uncharacterized protein</fullName>
    </submittedName>
</protein>
<comment type="caution">
    <text evidence="1">The sequence shown here is derived from an EMBL/GenBank/DDBJ whole genome shotgun (WGS) entry which is preliminary data.</text>
</comment>
<proteinExistence type="predicted"/>
<evidence type="ECO:0000313" key="2">
    <source>
        <dbReference type="Proteomes" id="UP000692954"/>
    </source>
</evidence>
<dbReference type="OrthoDB" id="324803at2759"/>
<organism evidence="1 2">
    <name type="scientific">Paramecium sonneborni</name>
    <dbReference type="NCBI Taxonomy" id="65129"/>
    <lineage>
        <taxon>Eukaryota</taxon>
        <taxon>Sar</taxon>
        <taxon>Alveolata</taxon>
        <taxon>Ciliophora</taxon>
        <taxon>Intramacronucleata</taxon>
        <taxon>Oligohymenophorea</taxon>
        <taxon>Peniculida</taxon>
        <taxon>Parameciidae</taxon>
        <taxon>Paramecium</taxon>
    </lineage>
</organism>
<sequence length="275" mass="33174">MSNKNNQDLKIQENKYEIKEEENERIQNLYDIQQPRIEKLNETSSPQINNLSKNEQCTKIKIMNNTQNSLININKFIQVMFLSNEGDEKSKIFNLISKPKQIKYRMKRTEQFSQSPIISEKFTFHNCPKNEDDKIIPYREYFSKYLIHFFFIFVQYQRTDTMNKRVLDMIKTLYPLDRQRMAIIVTNWNDDIKQKNEVQQQFNHYCFKQIIFISQKAKRVEILNEFEQCLQNVNATQQNLKNTVFEVNNNNLVIVIRYQDQEIEIIKITISKNND</sequence>
<name>A0A8S1RS41_9CILI</name>